<feature type="transmembrane region" description="Helical" evidence="1">
    <location>
        <begin position="45"/>
        <end position="66"/>
    </location>
</feature>
<dbReference type="AlphaFoldDB" id="A0A644WBK4"/>
<dbReference type="InterPro" id="IPR026870">
    <property type="entry name" value="Zinc_ribbon_dom"/>
</dbReference>
<gene>
    <name evidence="3" type="ORF">SDC9_46164</name>
</gene>
<keyword evidence="1" id="KW-0472">Membrane</keyword>
<keyword evidence="1" id="KW-0812">Transmembrane</keyword>
<reference evidence="3" key="1">
    <citation type="submission" date="2019-08" db="EMBL/GenBank/DDBJ databases">
        <authorList>
            <person name="Kucharzyk K."/>
            <person name="Murdoch R.W."/>
            <person name="Higgins S."/>
            <person name="Loffler F."/>
        </authorList>
    </citation>
    <scope>NUCLEOTIDE SEQUENCE</scope>
</reference>
<dbReference type="EMBL" id="VSSQ01000698">
    <property type="protein sequence ID" value="MPL99942.1"/>
    <property type="molecule type" value="Genomic_DNA"/>
</dbReference>
<protein>
    <recommendedName>
        <fullName evidence="2">Zinc-ribbon domain-containing protein</fullName>
    </recommendedName>
</protein>
<evidence type="ECO:0000259" key="2">
    <source>
        <dbReference type="Pfam" id="PF13240"/>
    </source>
</evidence>
<organism evidence="3">
    <name type="scientific">bioreactor metagenome</name>
    <dbReference type="NCBI Taxonomy" id="1076179"/>
    <lineage>
        <taxon>unclassified sequences</taxon>
        <taxon>metagenomes</taxon>
        <taxon>ecological metagenomes</taxon>
    </lineage>
</organism>
<proteinExistence type="predicted"/>
<keyword evidence="1" id="KW-1133">Transmembrane helix</keyword>
<name>A0A644WBK4_9ZZZZ</name>
<feature type="domain" description="Zinc-ribbon" evidence="2">
    <location>
        <begin position="4"/>
        <end position="25"/>
    </location>
</feature>
<sequence length="197" mass="21874">MSKYCSNCGTENKENSTFCRGCGERLSKIHSTSNNNSLKNENNKILIGIIIALIIIIAIIGTYAFVTLNNNENSDTTTSFAIENKSNSSVSNVNTKSWHKIDSFSGVGDKIITLNAEGNKIRVTSSAMPIKNYADNFMYTTVTRNGYDVGSSQLSWNSNSAVATKSDSIEFTGSGTHYINVLTYELQYWNLEIYEYY</sequence>
<dbReference type="Pfam" id="PF13240">
    <property type="entry name" value="Zn_Ribbon_1"/>
    <property type="match status" value="1"/>
</dbReference>
<evidence type="ECO:0000313" key="3">
    <source>
        <dbReference type="EMBL" id="MPL99942.1"/>
    </source>
</evidence>
<evidence type="ECO:0000256" key="1">
    <source>
        <dbReference type="SAM" id="Phobius"/>
    </source>
</evidence>
<accession>A0A644WBK4</accession>
<comment type="caution">
    <text evidence="3">The sequence shown here is derived from an EMBL/GenBank/DDBJ whole genome shotgun (WGS) entry which is preliminary data.</text>
</comment>